<protein>
    <submittedName>
        <fullName evidence="1">Uncharacterized protein</fullName>
    </submittedName>
</protein>
<name>A0ABW5JBD0_9BACT</name>
<dbReference type="EMBL" id="JBHULC010000018">
    <property type="protein sequence ID" value="MFD2522342.1"/>
    <property type="molecule type" value="Genomic_DNA"/>
</dbReference>
<evidence type="ECO:0000313" key="1">
    <source>
        <dbReference type="EMBL" id="MFD2522342.1"/>
    </source>
</evidence>
<comment type="caution">
    <text evidence="1">The sequence shown here is derived from an EMBL/GenBank/DDBJ whole genome shotgun (WGS) entry which is preliminary data.</text>
</comment>
<organism evidence="1 2">
    <name type="scientific">Emticicia soli</name>
    <dbReference type="NCBI Taxonomy" id="2027878"/>
    <lineage>
        <taxon>Bacteria</taxon>
        <taxon>Pseudomonadati</taxon>
        <taxon>Bacteroidota</taxon>
        <taxon>Cytophagia</taxon>
        <taxon>Cytophagales</taxon>
        <taxon>Leadbetterellaceae</taxon>
        <taxon>Emticicia</taxon>
    </lineage>
</organism>
<dbReference type="RefSeq" id="WP_340234551.1">
    <property type="nucleotide sequence ID" value="NZ_JBBEWC010000002.1"/>
</dbReference>
<keyword evidence="2" id="KW-1185">Reference proteome</keyword>
<evidence type="ECO:0000313" key="2">
    <source>
        <dbReference type="Proteomes" id="UP001597510"/>
    </source>
</evidence>
<sequence length="179" mass="20946">MKRFIAIGLLLLLLYNMFGLTIAMLFFEENYRTSSNIIFDDKWKIIKIPTTEKNAHYREADEESLVRSGNDFYNIMHEYFENDTLYVILKSNQNAQERFSEITALIQGTNNHDSDLPQSPLAKIIKLLGDLQKIYLSDPLPLDLNRQVSEFNNHPFYTEPQKTYHQVIHLLHSPPPELT</sequence>
<reference evidence="2" key="1">
    <citation type="journal article" date="2019" name="Int. J. Syst. Evol. Microbiol.">
        <title>The Global Catalogue of Microorganisms (GCM) 10K type strain sequencing project: providing services to taxonomists for standard genome sequencing and annotation.</title>
        <authorList>
            <consortium name="The Broad Institute Genomics Platform"/>
            <consortium name="The Broad Institute Genome Sequencing Center for Infectious Disease"/>
            <person name="Wu L."/>
            <person name="Ma J."/>
        </authorList>
    </citation>
    <scope>NUCLEOTIDE SEQUENCE [LARGE SCALE GENOMIC DNA]</scope>
    <source>
        <strain evidence="2">KCTC 52344</strain>
    </source>
</reference>
<accession>A0ABW5JBD0</accession>
<dbReference type="Proteomes" id="UP001597510">
    <property type="component" value="Unassembled WGS sequence"/>
</dbReference>
<proteinExistence type="predicted"/>
<gene>
    <name evidence="1" type="ORF">ACFSR2_15705</name>
</gene>